<keyword evidence="1" id="KW-1133">Transmembrane helix</keyword>
<sequence>MAGRQGKQKVRDMLLSLGVIALVAGVMYVFIPHDDSKDPVKRVDYSVELLTARRAAPYPVAAPEGLPAEWKATSVRFQGEKGNAWHLGFQDPTGQYVAIEQSTQEPAPFISGASQGARRTTATQRIGDRTWQRYEGGHYDALVHRDKGSTTVVTGTASFAELARMAQALKAS</sequence>
<keyword evidence="1" id="KW-0472">Membrane</keyword>
<evidence type="ECO:0000256" key="1">
    <source>
        <dbReference type="SAM" id="Phobius"/>
    </source>
</evidence>
<dbReference type="RefSeq" id="WP_189931157.1">
    <property type="nucleotide sequence ID" value="NZ_BNCD01000006.1"/>
</dbReference>
<reference evidence="2" key="1">
    <citation type="journal article" date="2014" name="Int. J. Syst. Evol. Microbiol.">
        <title>Complete genome sequence of Corynebacterium casei LMG S-19264T (=DSM 44701T), isolated from a smear-ripened cheese.</title>
        <authorList>
            <consortium name="US DOE Joint Genome Institute (JGI-PGF)"/>
            <person name="Walter F."/>
            <person name="Albersmeier A."/>
            <person name="Kalinowski J."/>
            <person name="Ruckert C."/>
        </authorList>
    </citation>
    <scope>NUCLEOTIDE SEQUENCE</scope>
    <source>
        <strain evidence="2">JCM 5069</strain>
    </source>
</reference>
<dbReference type="EMBL" id="BNCD01000006">
    <property type="protein sequence ID" value="GHH77305.1"/>
    <property type="molecule type" value="Genomic_DNA"/>
</dbReference>
<comment type="caution">
    <text evidence="2">The sequence shown here is derived from an EMBL/GenBank/DDBJ whole genome shotgun (WGS) entry which is preliminary data.</text>
</comment>
<dbReference type="Pfam" id="PF14030">
    <property type="entry name" value="DUF4245"/>
    <property type="match status" value="1"/>
</dbReference>
<proteinExistence type="predicted"/>
<feature type="transmembrane region" description="Helical" evidence="1">
    <location>
        <begin position="12"/>
        <end position="31"/>
    </location>
</feature>
<reference evidence="2" key="2">
    <citation type="submission" date="2020-09" db="EMBL/GenBank/DDBJ databases">
        <authorList>
            <person name="Sun Q."/>
            <person name="Ohkuma M."/>
        </authorList>
    </citation>
    <scope>NUCLEOTIDE SEQUENCE</scope>
    <source>
        <strain evidence="2">JCM 5069</strain>
    </source>
</reference>
<dbReference type="Proteomes" id="UP000603708">
    <property type="component" value="Unassembled WGS sequence"/>
</dbReference>
<accession>A0A919KXW0</accession>
<keyword evidence="3" id="KW-1185">Reference proteome</keyword>
<evidence type="ECO:0000313" key="3">
    <source>
        <dbReference type="Proteomes" id="UP000603708"/>
    </source>
</evidence>
<keyword evidence="1" id="KW-0812">Transmembrane</keyword>
<gene>
    <name evidence="2" type="ORF">GCM10018793_25030</name>
</gene>
<evidence type="ECO:0000313" key="2">
    <source>
        <dbReference type="EMBL" id="GHH77305.1"/>
    </source>
</evidence>
<organism evidence="2 3">
    <name type="scientific">Streptomyces sulfonofaciens</name>
    <dbReference type="NCBI Taxonomy" id="68272"/>
    <lineage>
        <taxon>Bacteria</taxon>
        <taxon>Bacillati</taxon>
        <taxon>Actinomycetota</taxon>
        <taxon>Actinomycetes</taxon>
        <taxon>Kitasatosporales</taxon>
        <taxon>Streptomycetaceae</taxon>
        <taxon>Streptomyces</taxon>
    </lineage>
</organism>
<dbReference type="InterPro" id="IPR025339">
    <property type="entry name" value="DUF4245"/>
</dbReference>
<name>A0A919KXW0_9ACTN</name>
<protein>
    <recommendedName>
        <fullName evidence="4">DUF4245 domain-containing protein</fullName>
    </recommendedName>
</protein>
<dbReference type="AlphaFoldDB" id="A0A919KXW0"/>
<evidence type="ECO:0008006" key="4">
    <source>
        <dbReference type="Google" id="ProtNLM"/>
    </source>
</evidence>